<dbReference type="AlphaFoldDB" id="A0A563VPT6"/>
<keyword evidence="6 8" id="KW-1133">Transmembrane helix</keyword>
<reference evidence="10 11" key="1">
    <citation type="submission" date="2019-01" db="EMBL/GenBank/DDBJ databases">
        <authorList>
            <person name="Brito A."/>
        </authorList>
    </citation>
    <scope>NUCLEOTIDE SEQUENCE [LARGE SCALE GENOMIC DNA]</scope>
    <source>
        <strain evidence="10">1</strain>
    </source>
</reference>
<evidence type="ECO:0000259" key="9">
    <source>
        <dbReference type="Pfam" id="PF13231"/>
    </source>
</evidence>
<dbReference type="GO" id="GO:0016763">
    <property type="term" value="F:pentosyltransferase activity"/>
    <property type="evidence" value="ECO:0007669"/>
    <property type="project" value="TreeGrafter"/>
</dbReference>
<feature type="transmembrane region" description="Helical" evidence="8">
    <location>
        <begin position="329"/>
        <end position="349"/>
    </location>
</feature>
<feature type="transmembrane region" description="Helical" evidence="8">
    <location>
        <begin position="441"/>
        <end position="464"/>
    </location>
</feature>
<accession>A0A563VPT6</accession>
<dbReference type="PANTHER" id="PTHR33908">
    <property type="entry name" value="MANNOSYLTRANSFERASE YKCB-RELATED"/>
    <property type="match status" value="1"/>
</dbReference>
<feature type="transmembrane region" description="Helical" evidence="8">
    <location>
        <begin position="369"/>
        <end position="397"/>
    </location>
</feature>
<evidence type="ECO:0000256" key="7">
    <source>
        <dbReference type="ARBA" id="ARBA00023136"/>
    </source>
</evidence>
<feature type="transmembrane region" description="Helical" evidence="8">
    <location>
        <begin position="409"/>
        <end position="429"/>
    </location>
</feature>
<dbReference type="InterPro" id="IPR050297">
    <property type="entry name" value="LipidA_mod_glycosyltrf_83"/>
</dbReference>
<dbReference type="EMBL" id="CAACVJ010000112">
    <property type="protein sequence ID" value="VEP13420.1"/>
    <property type="molecule type" value="Genomic_DNA"/>
</dbReference>
<evidence type="ECO:0000256" key="4">
    <source>
        <dbReference type="ARBA" id="ARBA00022679"/>
    </source>
</evidence>
<evidence type="ECO:0000256" key="1">
    <source>
        <dbReference type="ARBA" id="ARBA00004651"/>
    </source>
</evidence>
<dbReference type="GO" id="GO:0005886">
    <property type="term" value="C:plasma membrane"/>
    <property type="evidence" value="ECO:0007669"/>
    <property type="project" value="UniProtKB-SubCell"/>
</dbReference>
<keyword evidence="4" id="KW-0808">Transferase</keyword>
<evidence type="ECO:0000256" key="3">
    <source>
        <dbReference type="ARBA" id="ARBA00022676"/>
    </source>
</evidence>
<keyword evidence="5 8" id="KW-0812">Transmembrane</keyword>
<dbReference type="OrthoDB" id="9775035at2"/>
<feature type="domain" description="Glycosyltransferase RgtA/B/C/D-like" evidence="9">
    <location>
        <begin position="65"/>
        <end position="225"/>
    </location>
</feature>
<evidence type="ECO:0000256" key="2">
    <source>
        <dbReference type="ARBA" id="ARBA00022475"/>
    </source>
</evidence>
<dbReference type="GO" id="GO:0009103">
    <property type="term" value="P:lipopolysaccharide biosynthetic process"/>
    <property type="evidence" value="ECO:0007669"/>
    <property type="project" value="TreeGrafter"/>
</dbReference>
<evidence type="ECO:0000256" key="6">
    <source>
        <dbReference type="ARBA" id="ARBA00022989"/>
    </source>
</evidence>
<feature type="transmembrane region" description="Helical" evidence="8">
    <location>
        <begin position="210"/>
        <end position="229"/>
    </location>
</feature>
<dbReference type="InterPro" id="IPR038731">
    <property type="entry name" value="RgtA/B/C-like"/>
</dbReference>
<feature type="transmembrane region" description="Helical" evidence="8">
    <location>
        <begin position="12"/>
        <end position="33"/>
    </location>
</feature>
<feature type="transmembrane region" description="Helical" evidence="8">
    <location>
        <begin position="264"/>
        <end position="286"/>
    </location>
</feature>
<organism evidence="10 11">
    <name type="scientific">Hyella patelloides LEGE 07179</name>
    <dbReference type="NCBI Taxonomy" id="945734"/>
    <lineage>
        <taxon>Bacteria</taxon>
        <taxon>Bacillati</taxon>
        <taxon>Cyanobacteriota</taxon>
        <taxon>Cyanophyceae</taxon>
        <taxon>Pleurocapsales</taxon>
        <taxon>Hyellaceae</taxon>
        <taxon>Hyella</taxon>
    </lineage>
</organism>
<gene>
    <name evidence="10" type="ORF">H1P_20027</name>
</gene>
<keyword evidence="3" id="KW-0328">Glycosyltransferase</keyword>
<dbReference type="Pfam" id="PF13231">
    <property type="entry name" value="PMT_2"/>
    <property type="match status" value="1"/>
</dbReference>
<name>A0A563VPT6_9CYAN</name>
<evidence type="ECO:0000256" key="5">
    <source>
        <dbReference type="ARBA" id="ARBA00022692"/>
    </source>
</evidence>
<keyword evidence="2" id="KW-1003">Cell membrane</keyword>
<feature type="transmembrane region" description="Helical" evidence="8">
    <location>
        <begin position="169"/>
        <end position="198"/>
    </location>
</feature>
<feature type="transmembrane region" description="Helical" evidence="8">
    <location>
        <begin position="307"/>
        <end position="323"/>
    </location>
</feature>
<keyword evidence="7 8" id="KW-0472">Membrane</keyword>
<proteinExistence type="predicted"/>
<dbReference type="PANTHER" id="PTHR33908:SF3">
    <property type="entry name" value="UNDECAPRENYL PHOSPHATE-ALPHA-4-AMINO-4-DEOXY-L-ARABINOSE ARABINOSYL TRANSFERASE"/>
    <property type="match status" value="1"/>
</dbReference>
<dbReference type="GO" id="GO:0010041">
    <property type="term" value="P:response to iron(III) ion"/>
    <property type="evidence" value="ECO:0007669"/>
    <property type="project" value="TreeGrafter"/>
</dbReference>
<comment type="subcellular location">
    <subcellularLocation>
        <location evidence="1">Cell membrane</location>
        <topology evidence="1">Multi-pass membrane protein</topology>
    </subcellularLocation>
</comment>
<dbReference type="RefSeq" id="WP_144863051.1">
    <property type="nucleotide sequence ID" value="NZ_LR213767.1"/>
</dbReference>
<sequence length="634" mass="72565">MPNTNQKTNIIDLLIPLLALGLFTFGIGNYGLYEPHESHFAMVGNEMIWRGDWITPYLNGAPYLNKPPLIYWLIAISKTFFGNTEFAARFPIAIAGWLGIIVAGKWSKDLWGVTANRITVLMLSVSLGWFIFSHQILTDVLLATLVLASNYFLWKLLYKPQSLIYFFCLYFLIALCLLTKGLIGIFFIACSYIAIAIYHRNWYIFRKTKLLLGGLFILALVLPWCLAIERANPEFWHYFIFNEHISRIFDRRFPPDYVVSKINALGYLGITALWCVPWSLFLPSVFRFIWQQLKTDSKSQKTPQQDAILLLTNTFILPIIIFLPLSSRLIYYSIPAIPAYTILCASAFINQSSAEKIQLFTRYWIFKKINLNCVFDIYGYIVIVMGVIATIAIAIFPQLFQSFTVIKNYSIFTSLVLANILILALGFLVSGIELLKQNYALSFKSLVISLFVFYSMITIGFAFYQDIRSSKNLVRIVDTNLPINALWIFEGSREIGAAGGIAYYLNQGQEINQTEESITDNKELPLGFISGKGKKVYRNVLILEDSGENRTPPQFPGKKPNYLINKQQLQSHWDSTRPVVFVTDFMRDLTNPQDSIDLNLPNNAGRALLSIGKRQVYINQAAIKNFRRQDRRLY</sequence>
<dbReference type="Proteomes" id="UP000320055">
    <property type="component" value="Unassembled WGS sequence"/>
</dbReference>
<protein>
    <recommendedName>
        <fullName evidence="9">Glycosyltransferase RgtA/B/C/D-like domain-containing protein</fullName>
    </recommendedName>
</protein>
<evidence type="ECO:0000313" key="10">
    <source>
        <dbReference type="EMBL" id="VEP13420.1"/>
    </source>
</evidence>
<feature type="transmembrane region" description="Helical" evidence="8">
    <location>
        <begin position="86"/>
        <end position="104"/>
    </location>
</feature>
<evidence type="ECO:0000256" key="8">
    <source>
        <dbReference type="SAM" id="Phobius"/>
    </source>
</evidence>
<keyword evidence="11" id="KW-1185">Reference proteome</keyword>
<evidence type="ECO:0000313" key="11">
    <source>
        <dbReference type="Proteomes" id="UP000320055"/>
    </source>
</evidence>